<evidence type="ECO:0000313" key="4">
    <source>
        <dbReference type="Proteomes" id="UP000504604"/>
    </source>
</evidence>
<dbReference type="SUPFAM" id="SSF55811">
    <property type="entry name" value="Nudix"/>
    <property type="match status" value="1"/>
</dbReference>
<evidence type="ECO:0000256" key="1">
    <source>
        <dbReference type="ARBA" id="ARBA00022723"/>
    </source>
</evidence>
<dbReference type="PANTHER" id="PTHR23422:SF9">
    <property type="entry name" value="ZN-DEPENDENT HYDROLASE"/>
    <property type="match status" value="1"/>
</dbReference>
<keyword evidence="1" id="KW-0479">Metal-binding</keyword>
<dbReference type="InterPro" id="IPR015797">
    <property type="entry name" value="NUDIX_hydrolase-like_dom_sf"/>
</dbReference>
<keyword evidence="4" id="KW-1185">Reference proteome</keyword>
<feature type="domain" description="Nudix hydrolase" evidence="3">
    <location>
        <begin position="41"/>
        <end position="199"/>
    </location>
</feature>
<dbReference type="Gene3D" id="3.30.540.30">
    <property type="match status" value="1"/>
</dbReference>
<gene>
    <name evidence="5" type="primary">LOC105155894</name>
</gene>
<evidence type="ECO:0000259" key="3">
    <source>
        <dbReference type="PROSITE" id="PS51462"/>
    </source>
</evidence>
<dbReference type="PANTHER" id="PTHR23422">
    <property type="entry name" value="DIPEPTIDYL PEPTIDASE III-RELATED"/>
    <property type="match status" value="1"/>
</dbReference>
<dbReference type="CDD" id="cd04692">
    <property type="entry name" value="NUDIX_Hydrolase"/>
    <property type="match status" value="1"/>
</dbReference>
<dbReference type="GO" id="GO:0005737">
    <property type="term" value="C:cytoplasm"/>
    <property type="evidence" value="ECO:0007669"/>
    <property type="project" value="TreeGrafter"/>
</dbReference>
<name>A0A8M8UWI5_SESIN</name>
<reference evidence="4" key="1">
    <citation type="submission" date="2024-10" db="UniProtKB">
        <authorList>
            <consortium name="RefSeq"/>
        </authorList>
    </citation>
    <scope>NUCLEOTIDE SEQUENCE [LARGE SCALE GENOMIC DNA]</scope>
    <source>
        <strain evidence="4">cv. Zhongzhi No. 13</strain>
    </source>
</reference>
<proteinExistence type="predicted"/>
<dbReference type="GO" id="GO:0046872">
    <property type="term" value="F:metal ion binding"/>
    <property type="evidence" value="ECO:0007669"/>
    <property type="project" value="UniProtKB-KW"/>
</dbReference>
<dbReference type="InterPro" id="IPR000086">
    <property type="entry name" value="NUDIX_hydrolase_dom"/>
</dbReference>
<dbReference type="InterPro" id="IPR039461">
    <property type="entry name" value="Peptidase_M49"/>
</dbReference>
<dbReference type="RefSeq" id="XP_020548309.1">
    <property type="nucleotide sequence ID" value="XM_020692650.1"/>
</dbReference>
<dbReference type="OrthoDB" id="510307at2759"/>
<accession>A0A8M8UWI5</accession>
<protein>
    <submittedName>
        <fullName evidence="5">Nudix hydrolase 3-like isoform X1</fullName>
    </submittedName>
</protein>
<dbReference type="PROSITE" id="PS51462">
    <property type="entry name" value="NUDIX"/>
    <property type="match status" value="1"/>
</dbReference>
<dbReference type="Proteomes" id="UP000504604">
    <property type="component" value="Linkage group LG1"/>
</dbReference>
<organism evidence="4 5">
    <name type="scientific">Sesamum indicum</name>
    <name type="common">Oriental sesame</name>
    <name type="synonym">Sesamum orientale</name>
    <dbReference type="NCBI Taxonomy" id="4182"/>
    <lineage>
        <taxon>Eukaryota</taxon>
        <taxon>Viridiplantae</taxon>
        <taxon>Streptophyta</taxon>
        <taxon>Embryophyta</taxon>
        <taxon>Tracheophyta</taxon>
        <taxon>Spermatophyta</taxon>
        <taxon>Magnoliopsida</taxon>
        <taxon>eudicotyledons</taxon>
        <taxon>Gunneridae</taxon>
        <taxon>Pentapetalae</taxon>
        <taxon>asterids</taxon>
        <taxon>lamiids</taxon>
        <taxon>Lamiales</taxon>
        <taxon>Pedaliaceae</taxon>
        <taxon>Sesamum</taxon>
    </lineage>
</organism>
<sequence length="811" mass="91685">MHQVQKSQVMAASPELLDVLSKDGQKTGISKPRGDVHRDGDYHRAVRVLIFAENTQQMLLQKRTDCKEAWAGLWDISTSGHISAGSSSLATASGRHNSADNLGLCHEDRRELHEEIGIKLPSDAFEFMFSYLEQSVTNDGKYVNNEYNDVYLITTLDPIPLDAFTLQESEVSGMKYLFWEDYRRLLAEGDPGFVPYDVNGQYGTLFEIISERYKGNVEERAMVLEKQLNRYCHVSLSAELTGLADADKEALGLLIKTAKIMDEIFSQQVWCSNPCLRDWLREHADESRLDKLKWMYYQINGTPWSALDENEPFLSTADSAIKLLPDATKPVNGWKGLEYRAAFPLSRPHGANFYPRDMEKREFELWNDSLSDDQKMQATGSFHTVRRQSEGMLDDAVFLSNDITNSYVHDLYSNPYSQEYQSLLAEAADLLYKAGNLSSSPSLTRFLHSNADAFESNDYHESHIAWTELDSKLDITIGPYETHRDTPPQYKATFKAIIGIRDDEAACKVKLFADNFQVLDKNLPIDEAYKSNVTNAATIRVVNLVYRAGSEPTEHIHVKTPKKHVTSLFCQDLKGTTSVSFDLPNDQRLTLLLKNVAKAKFKLLFQPITNVCVSEEQRGLLDFESLYTHVICREYCRALGPHAITLGNGQKSSVRMEMQELHSALEEAKASIVGLWAIRFLTDKDLLPEKLIKPMYVSFLTGCFHSLRFGLKKAHIQAQALLFNYLSEKGGIVLLPDETFYVDFDKVENGVESLSREILTVQGRGDKAAAKSLLDKYSVISQPLRGALKKLEMLQVPVDIAPAFPIWPEMN</sequence>
<dbReference type="GO" id="GO:0008239">
    <property type="term" value="F:dipeptidyl-peptidase activity"/>
    <property type="evidence" value="ECO:0007669"/>
    <property type="project" value="TreeGrafter"/>
</dbReference>
<dbReference type="GeneID" id="105155894"/>
<dbReference type="Gene3D" id="3.90.79.10">
    <property type="entry name" value="Nucleoside Triphosphate Pyrophosphohydrolase"/>
    <property type="match status" value="1"/>
</dbReference>
<dbReference type="AlphaFoldDB" id="A0A8M8UWI5"/>
<evidence type="ECO:0000256" key="2">
    <source>
        <dbReference type="ARBA" id="ARBA00022801"/>
    </source>
</evidence>
<keyword evidence="2" id="KW-0378">Hydrolase</keyword>
<evidence type="ECO:0000313" key="5">
    <source>
        <dbReference type="RefSeq" id="XP_020548309.1"/>
    </source>
</evidence>
<reference evidence="5" key="2">
    <citation type="submission" date="2025-08" db="UniProtKB">
        <authorList>
            <consortium name="RefSeq"/>
        </authorList>
    </citation>
    <scope>IDENTIFICATION</scope>
</reference>